<dbReference type="Proteomes" id="UP000290560">
    <property type="component" value="Unassembled WGS sequence"/>
</dbReference>
<sequence>MASWVPLWRCCAPLAAFVLPGGYRCPRAAPLGRAGAVPVGGSSMGTTPLRASCGRCPYGLAAGKCSPLLVRRGRALHLRPGRGRAPSLAGWPLATAFAGSPSRS</sequence>
<gene>
    <name evidence="1" type="ORF">BHM03_00003057</name>
</gene>
<accession>A0A444F5P9</accession>
<dbReference type="EMBL" id="KV875485">
    <property type="protein sequence ID" value="RZR71051.1"/>
    <property type="molecule type" value="Genomic_DNA"/>
</dbReference>
<proteinExistence type="predicted"/>
<reference evidence="1" key="1">
    <citation type="journal article" date="2018" name="Data Brief">
        <title>Genome sequence data from 17 accessions of Ensete ventricosum, a staple food crop for millions in Ethiopia.</title>
        <authorList>
            <person name="Yemataw Z."/>
            <person name="Muzemil S."/>
            <person name="Ambachew D."/>
            <person name="Tripathi L."/>
            <person name="Tesfaye K."/>
            <person name="Chala A."/>
            <person name="Farbos A."/>
            <person name="O'Neill P."/>
            <person name="Moore K."/>
            <person name="Grant M."/>
            <person name="Studholme D.J."/>
        </authorList>
    </citation>
    <scope>NUCLEOTIDE SEQUENCE [LARGE SCALE GENOMIC DNA]</scope>
    <source>
        <tissue evidence="1">Leaf</tissue>
    </source>
</reference>
<protein>
    <submittedName>
        <fullName evidence="1">Uncharacterized protein</fullName>
    </submittedName>
</protein>
<name>A0A444F5P9_ENSVE</name>
<organism evidence="1">
    <name type="scientific">Ensete ventricosum</name>
    <name type="common">Abyssinian banana</name>
    <name type="synonym">Musa ensete</name>
    <dbReference type="NCBI Taxonomy" id="4639"/>
    <lineage>
        <taxon>Eukaryota</taxon>
        <taxon>Viridiplantae</taxon>
        <taxon>Streptophyta</taxon>
        <taxon>Embryophyta</taxon>
        <taxon>Tracheophyta</taxon>
        <taxon>Spermatophyta</taxon>
        <taxon>Magnoliopsida</taxon>
        <taxon>Liliopsida</taxon>
        <taxon>Zingiberales</taxon>
        <taxon>Musaceae</taxon>
        <taxon>Ensete</taxon>
    </lineage>
</organism>
<dbReference type="AlphaFoldDB" id="A0A444F5P9"/>
<evidence type="ECO:0000313" key="1">
    <source>
        <dbReference type="EMBL" id="RZR71051.1"/>
    </source>
</evidence>